<feature type="compositionally biased region" description="Basic and acidic residues" evidence="1">
    <location>
        <begin position="882"/>
        <end position="906"/>
    </location>
</feature>
<feature type="compositionally biased region" description="Acidic residues" evidence="1">
    <location>
        <begin position="108"/>
        <end position="124"/>
    </location>
</feature>
<dbReference type="PROSITE" id="PS00028">
    <property type="entry name" value="ZINC_FINGER_C2H2_1"/>
    <property type="match status" value="1"/>
</dbReference>
<dbReference type="Pfam" id="PF26082">
    <property type="entry name" value="zf-C2H2_AcuF"/>
    <property type="match status" value="1"/>
</dbReference>
<feature type="region of interest" description="Disordered" evidence="1">
    <location>
        <begin position="747"/>
        <end position="773"/>
    </location>
</feature>
<dbReference type="Pfam" id="PF04780">
    <property type="entry name" value="DUF629"/>
    <property type="match status" value="1"/>
</dbReference>
<dbReference type="PANTHER" id="PTHR35391">
    <property type="entry name" value="C2H2-TYPE DOMAIN-CONTAINING PROTEIN-RELATED"/>
    <property type="match status" value="1"/>
</dbReference>
<reference evidence="3" key="2">
    <citation type="submission" date="2023-05" db="EMBL/GenBank/DDBJ databases">
        <authorList>
            <consortium name="Lawrence Berkeley National Laboratory"/>
            <person name="Steindorff A."/>
            <person name="Hensen N."/>
            <person name="Bonometti L."/>
            <person name="Westerberg I."/>
            <person name="Brannstrom I.O."/>
            <person name="Guillou S."/>
            <person name="Cros-Aarteil S."/>
            <person name="Calhoun S."/>
            <person name="Haridas S."/>
            <person name="Kuo A."/>
            <person name="Mondo S."/>
            <person name="Pangilinan J."/>
            <person name="Riley R."/>
            <person name="Labutti K."/>
            <person name="Andreopoulos B."/>
            <person name="Lipzen A."/>
            <person name="Chen C."/>
            <person name="Yanf M."/>
            <person name="Daum C."/>
            <person name="Ng V."/>
            <person name="Clum A."/>
            <person name="Ohm R."/>
            <person name="Martin F."/>
            <person name="Silar P."/>
            <person name="Natvig D."/>
            <person name="Lalanne C."/>
            <person name="Gautier V."/>
            <person name="Ament-Velasquez S.L."/>
            <person name="Kruys A."/>
            <person name="Hutchinson M.I."/>
            <person name="Powell A.J."/>
            <person name="Barry K."/>
            <person name="Miller A.N."/>
            <person name="Grigoriev I.V."/>
            <person name="Debuchy R."/>
            <person name="Gladieux P."/>
            <person name="Thoren M.H."/>
            <person name="Johannesson H."/>
        </authorList>
    </citation>
    <scope>NUCLEOTIDE SEQUENCE</scope>
    <source>
        <strain evidence="3">CBS 892.96</strain>
    </source>
</reference>
<evidence type="ECO:0000313" key="4">
    <source>
        <dbReference type="Proteomes" id="UP001302321"/>
    </source>
</evidence>
<dbReference type="InterPro" id="IPR058348">
    <property type="entry name" value="DUF8035"/>
</dbReference>
<dbReference type="PANTHER" id="PTHR35391:SF7">
    <property type="entry name" value="C2H2-TYPE DOMAIN-CONTAINING PROTEIN"/>
    <property type="match status" value="1"/>
</dbReference>
<dbReference type="SMART" id="SM00355">
    <property type="entry name" value="ZnF_C2H2"/>
    <property type="match status" value="3"/>
</dbReference>
<protein>
    <recommendedName>
        <fullName evidence="2">C2H2-type domain-containing protein</fullName>
    </recommendedName>
</protein>
<feature type="compositionally biased region" description="Basic and acidic residues" evidence="1">
    <location>
        <begin position="590"/>
        <end position="600"/>
    </location>
</feature>
<sequence>MESTIAAHVSASLNSFQDLLAVVGSLSALQDDSSQEDVGSLSALSRQVIQNELSRFKVWAGNIGAHRSGRASLDYRLRDASNIRSQVVALLQDLIESLNDERIPWDQEPSDSSDDSDGYEDDDEEVITAPTGLTELSQISSDITEIINCLFRLTVTIQNPAPHDRFKQRNWVDTSHFEERDIAHVRDMFPRSALVDRERLGKAISRRRQYFKYRELHHQKMAYGLDGTEDEDDGAQSTVASSIAKHLRDHDGINTQSEKHILDEDNASVSAWTDTTFGSSLIAGDRPRIPPIPKAAADGPFECPFCYMMISALTTRAWTKHVLADLRPYICLSPDCEMSKADFQGRHEWMQHVLSNHWKTWSCVCCGEHFDSAIELRTHLVEQHAETLSQSDMENMVTSSEKPKPLNCHTRCHLCEENLNSAKEHARHLGRHQRDLALFALPRIELSSEPDERDVSQPESYDSSNSEDIEGAYRPARSVDIMTEAVQPGLLTTPRDFPRPEVNDDEIEEEFLKVMQDRGWNNLPASAKQLMLAYPSQKKWTLVKEHRLSRLRTPKEIQKTNQAYQGEDEMDEEISDGDDLPGPFSASQRILDRDKQDRESLSSPLQETQEDRTIQNTGIRQPSSANLFVDDTDAELGFGDAEKETPSPRRARKNKPRDEDGWRICVVSGCDKKHSYAIMNGARLYSRFCIDHRYIDSATDLDSENLNQADAHSPPPNTDDYDSLSQEPLMLPRNFPLPKINDVPLNKSQAKEEEVPKTAEVRPTQEPSLKPGGFHTPVLQGKVEGPGPPKGILKQPRAHFPDEPNPVREGVAPHKDDKSKAHVPAGAKWTKISRKMVNPEALIIGKERFEVKDDFVIVLRVLSKEEIQAYADATSTLRERRRKEYEVEQTRKSEETDSRRHPDLKNDPLPGTARRGSP</sequence>
<feature type="region of interest" description="Disordered" evidence="1">
    <location>
        <begin position="448"/>
        <end position="469"/>
    </location>
</feature>
<feature type="region of interest" description="Disordered" evidence="1">
    <location>
        <begin position="553"/>
        <end position="657"/>
    </location>
</feature>
<dbReference type="GO" id="GO:0031267">
    <property type="term" value="F:small GTPase binding"/>
    <property type="evidence" value="ECO:0007669"/>
    <property type="project" value="InterPro"/>
</dbReference>
<gene>
    <name evidence="3" type="ORF">QBC36DRAFT_310460</name>
</gene>
<dbReference type="AlphaFoldDB" id="A0AAN6W832"/>
<dbReference type="InterPro" id="IPR013087">
    <property type="entry name" value="Znf_C2H2_type"/>
</dbReference>
<evidence type="ECO:0000259" key="2">
    <source>
        <dbReference type="PROSITE" id="PS00028"/>
    </source>
</evidence>
<feature type="region of interest" description="Disordered" evidence="1">
    <location>
        <begin position="873"/>
        <end position="918"/>
    </location>
</feature>
<keyword evidence="4" id="KW-1185">Reference proteome</keyword>
<dbReference type="Proteomes" id="UP001302321">
    <property type="component" value="Unassembled WGS sequence"/>
</dbReference>
<feature type="compositionally biased region" description="Basic and acidic residues" evidence="1">
    <location>
        <begin position="749"/>
        <end position="760"/>
    </location>
</feature>
<name>A0AAN6W832_9PEZI</name>
<feature type="domain" description="C2H2-type" evidence="2">
    <location>
        <begin position="363"/>
        <end position="384"/>
    </location>
</feature>
<feature type="compositionally biased region" description="Acidic residues" evidence="1">
    <location>
        <begin position="566"/>
        <end position="579"/>
    </location>
</feature>
<dbReference type="InterPro" id="IPR058925">
    <property type="entry name" value="zf-C2H2_AcuF"/>
</dbReference>
<comment type="caution">
    <text evidence="3">The sequence shown here is derived from an EMBL/GenBank/DDBJ whole genome shotgun (WGS) entry which is preliminary data.</text>
</comment>
<dbReference type="GO" id="GO:0030036">
    <property type="term" value="P:actin cytoskeleton organization"/>
    <property type="evidence" value="ECO:0007669"/>
    <property type="project" value="InterPro"/>
</dbReference>
<proteinExistence type="predicted"/>
<dbReference type="InterPro" id="IPR010473">
    <property type="entry name" value="GTPase-bd"/>
</dbReference>
<dbReference type="Pfam" id="PF26118">
    <property type="entry name" value="DUF8035"/>
    <property type="match status" value="1"/>
</dbReference>
<dbReference type="Pfam" id="PF06371">
    <property type="entry name" value="Drf_GBD"/>
    <property type="match status" value="1"/>
</dbReference>
<organism evidence="3 4">
    <name type="scientific">Triangularia setosa</name>
    <dbReference type="NCBI Taxonomy" id="2587417"/>
    <lineage>
        <taxon>Eukaryota</taxon>
        <taxon>Fungi</taxon>
        <taxon>Dikarya</taxon>
        <taxon>Ascomycota</taxon>
        <taxon>Pezizomycotina</taxon>
        <taxon>Sordariomycetes</taxon>
        <taxon>Sordariomycetidae</taxon>
        <taxon>Sordariales</taxon>
        <taxon>Podosporaceae</taxon>
        <taxon>Triangularia</taxon>
    </lineage>
</organism>
<reference evidence="3" key="1">
    <citation type="journal article" date="2023" name="Mol. Phylogenet. Evol.">
        <title>Genome-scale phylogeny and comparative genomics of the fungal order Sordariales.</title>
        <authorList>
            <person name="Hensen N."/>
            <person name="Bonometti L."/>
            <person name="Westerberg I."/>
            <person name="Brannstrom I.O."/>
            <person name="Guillou S."/>
            <person name="Cros-Aarteil S."/>
            <person name="Calhoun S."/>
            <person name="Haridas S."/>
            <person name="Kuo A."/>
            <person name="Mondo S."/>
            <person name="Pangilinan J."/>
            <person name="Riley R."/>
            <person name="LaButti K."/>
            <person name="Andreopoulos B."/>
            <person name="Lipzen A."/>
            <person name="Chen C."/>
            <person name="Yan M."/>
            <person name="Daum C."/>
            <person name="Ng V."/>
            <person name="Clum A."/>
            <person name="Steindorff A."/>
            <person name="Ohm R.A."/>
            <person name="Martin F."/>
            <person name="Silar P."/>
            <person name="Natvig D.O."/>
            <person name="Lalanne C."/>
            <person name="Gautier V."/>
            <person name="Ament-Velasquez S.L."/>
            <person name="Kruys A."/>
            <person name="Hutchinson M.I."/>
            <person name="Powell A.J."/>
            <person name="Barry K."/>
            <person name="Miller A.N."/>
            <person name="Grigoriev I.V."/>
            <person name="Debuchy R."/>
            <person name="Gladieux P."/>
            <person name="Hiltunen Thoren M."/>
            <person name="Johannesson H."/>
        </authorList>
    </citation>
    <scope>NUCLEOTIDE SEQUENCE</scope>
    <source>
        <strain evidence="3">CBS 892.96</strain>
    </source>
</reference>
<feature type="region of interest" description="Disordered" evidence="1">
    <location>
        <begin position="102"/>
        <end position="124"/>
    </location>
</feature>
<evidence type="ECO:0000313" key="3">
    <source>
        <dbReference type="EMBL" id="KAK4177089.1"/>
    </source>
</evidence>
<evidence type="ECO:0000256" key="1">
    <source>
        <dbReference type="SAM" id="MobiDB-lite"/>
    </source>
</evidence>
<dbReference type="InterPro" id="IPR006865">
    <property type="entry name" value="DUF629"/>
</dbReference>
<accession>A0AAN6W832</accession>
<dbReference type="GO" id="GO:0003779">
    <property type="term" value="F:actin binding"/>
    <property type="evidence" value="ECO:0007669"/>
    <property type="project" value="InterPro"/>
</dbReference>
<feature type="compositionally biased region" description="Polar residues" evidence="1">
    <location>
        <begin position="614"/>
        <end position="626"/>
    </location>
</feature>
<dbReference type="EMBL" id="MU866175">
    <property type="protein sequence ID" value="KAK4177089.1"/>
    <property type="molecule type" value="Genomic_DNA"/>
</dbReference>